<accession>A0A429X9U3</accession>
<evidence type="ECO:0000256" key="1">
    <source>
        <dbReference type="SAM" id="Phobius"/>
    </source>
</evidence>
<proteinExistence type="predicted"/>
<reference evidence="2 3" key="1">
    <citation type="submission" date="2018-12" db="EMBL/GenBank/DDBJ databases">
        <authorList>
            <person name="Sun L."/>
            <person name="Chen Z."/>
        </authorList>
    </citation>
    <scope>NUCLEOTIDE SEQUENCE [LARGE SCALE GENOMIC DNA]</scope>
    <source>
        <strain evidence="2 3">LMG 29736</strain>
    </source>
</reference>
<dbReference type="EMBL" id="QYTW02000006">
    <property type="protein sequence ID" value="RST60132.1"/>
    <property type="molecule type" value="Genomic_DNA"/>
</dbReference>
<comment type="caution">
    <text evidence="2">The sequence shown here is derived from an EMBL/GenBank/DDBJ whole genome shotgun (WGS) entry which is preliminary data.</text>
</comment>
<dbReference type="AlphaFoldDB" id="A0A429X9U3"/>
<sequence length="187" mass="22564">MVLITFLIVFVFLCVAVLYLLLILSYNDFDFDRMYNEYRRTKKCKKLLGKSYVEILDLMNSYAHKFQYYSDIKLINDNGKKIDTIINLFEKDMDVFHPLMDKYEHTFRTLCDVLQQAEKKELIFHEIIHLEIKELLQEAFIDFMKMDALLEQNKKLEENMEIEILTKSLKEETKMLKDMKKFKEGKL</sequence>
<keyword evidence="1" id="KW-0812">Transmembrane</keyword>
<dbReference type="Proteomes" id="UP000287296">
    <property type="component" value="Unassembled WGS sequence"/>
</dbReference>
<evidence type="ECO:0000313" key="2">
    <source>
        <dbReference type="EMBL" id="RST60132.1"/>
    </source>
</evidence>
<name>A0A429X9U3_SIMTE</name>
<organism evidence="2 3">
    <name type="scientific">Siminovitchia terrae</name>
    <name type="common">Bacillus terrae</name>
    <dbReference type="NCBI Taxonomy" id="1914933"/>
    <lineage>
        <taxon>Bacteria</taxon>
        <taxon>Bacillati</taxon>
        <taxon>Bacillota</taxon>
        <taxon>Bacilli</taxon>
        <taxon>Bacillales</taxon>
        <taxon>Bacillaceae</taxon>
        <taxon>Siminovitchia</taxon>
    </lineage>
</organism>
<evidence type="ECO:0000313" key="3">
    <source>
        <dbReference type="Proteomes" id="UP000287296"/>
    </source>
</evidence>
<protein>
    <submittedName>
        <fullName evidence="2">Uncharacterized protein</fullName>
    </submittedName>
</protein>
<keyword evidence="1" id="KW-1133">Transmembrane helix</keyword>
<gene>
    <name evidence="2" type="ORF">D5F11_008720</name>
</gene>
<dbReference type="RefSeq" id="WP_120117226.1">
    <property type="nucleotide sequence ID" value="NZ_QYTW02000006.1"/>
</dbReference>
<dbReference type="OrthoDB" id="9893402at2"/>
<feature type="transmembrane region" description="Helical" evidence="1">
    <location>
        <begin position="6"/>
        <end position="26"/>
    </location>
</feature>
<keyword evidence="1" id="KW-0472">Membrane</keyword>